<evidence type="ECO:0000313" key="2">
    <source>
        <dbReference type="EMBL" id="KAG8506053.1"/>
    </source>
</evidence>
<name>A0A8J5ZRH8_GALPY</name>
<dbReference type="OrthoDB" id="9838501at2759"/>
<feature type="non-terminal residue" evidence="2">
    <location>
        <position position="203"/>
    </location>
</feature>
<accession>A0A8J5ZRH8</accession>
<feature type="region of interest" description="Disordered" evidence="1">
    <location>
        <begin position="117"/>
        <end position="138"/>
    </location>
</feature>
<dbReference type="Proteomes" id="UP000700334">
    <property type="component" value="Unassembled WGS sequence"/>
</dbReference>
<evidence type="ECO:0000313" key="3">
    <source>
        <dbReference type="Proteomes" id="UP000700334"/>
    </source>
</evidence>
<evidence type="ECO:0000256" key="1">
    <source>
        <dbReference type="SAM" id="MobiDB-lite"/>
    </source>
</evidence>
<dbReference type="EMBL" id="JAGFMF010012192">
    <property type="protein sequence ID" value="KAG8506053.1"/>
    <property type="molecule type" value="Genomic_DNA"/>
</dbReference>
<keyword evidence="3" id="KW-1185">Reference proteome</keyword>
<organism evidence="2 3">
    <name type="scientific">Galemys pyrenaicus</name>
    <name type="common">Iberian desman</name>
    <name type="synonym">Pyrenean desman</name>
    <dbReference type="NCBI Taxonomy" id="202257"/>
    <lineage>
        <taxon>Eukaryota</taxon>
        <taxon>Metazoa</taxon>
        <taxon>Chordata</taxon>
        <taxon>Craniata</taxon>
        <taxon>Vertebrata</taxon>
        <taxon>Euteleostomi</taxon>
        <taxon>Mammalia</taxon>
        <taxon>Eutheria</taxon>
        <taxon>Laurasiatheria</taxon>
        <taxon>Eulipotyphla</taxon>
        <taxon>Talpidae</taxon>
        <taxon>Galemys</taxon>
    </lineage>
</organism>
<sequence length="203" mass="21321">SRGDFPGREPSSAGPPASGDPGTRIWGCPPDRGDGAGTRPGPASLTRAALVVVAAQVAQVHPQRLSCSLRVPRLPLPVLRPLLLHPGHPRLHSQTCRVAVEPHKLRVVHVAHGDEAGLPEARPGYRSEEIPQGRGSSSSSLLSSFPLLSPCSPAQVSLRVRAPKSSSRTGGDCVTGASEMLIGFSGNLQAMGSEHCCEWHVPR</sequence>
<feature type="non-terminal residue" evidence="2">
    <location>
        <position position="1"/>
    </location>
</feature>
<reference evidence="2" key="1">
    <citation type="journal article" date="2021" name="Evol. Appl.">
        <title>The genome of the Pyrenean desman and the effects of bottlenecks and inbreeding on the genomic landscape of an endangered species.</title>
        <authorList>
            <person name="Escoda L."/>
            <person name="Castresana J."/>
        </authorList>
    </citation>
    <scope>NUCLEOTIDE SEQUENCE</scope>
    <source>
        <strain evidence="2">IBE-C5619</strain>
    </source>
</reference>
<feature type="region of interest" description="Disordered" evidence="1">
    <location>
        <begin position="1"/>
        <end position="42"/>
    </location>
</feature>
<dbReference type="AlphaFoldDB" id="A0A8J5ZRH8"/>
<proteinExistence type="predicted"/>
<protein>
    <submittedName>
        <fullName evidence="2">Uncharacterized protein</fullName>
    </submittedName>
</protein>
<comment type="caution">
    <text evidence="2">The sequence shown here is derived from an EMBL/GenBank/DDBJ whole genome shotgun (WGS) entry which is preliminary data.</text>
</comment>
<feature type="compositionally biased region" description="Low complexity" evidence="1">
    <location>
        <begin position="10"/>
        <end position="22"/>
    </location>
</feature>
<gene>
    <name evidence="2" type="ORF">J0S82_001483</name>
</gene>